<dbReference type="PANTHER" id="PTHR42663">
    <property type="entry name" value="HYDROLASE C777.06C-RELATED-RELATED"/>
    <property type="match status" value="1"/>
</dbReference>
<dbReference type="InterPro" id="IPR001279">
    <property type="entry name" value="Metallo-B-lactamas"/>
</dbReference>
<dbReference type="EMBL" id="FWXS01000006">
    <property type="protein sequence ID" value="SMC70387.1"/>
    <property type="molecule type" value="Genomic_DNA"/>
</dbReference>
<proteinExistence type="predicted"/>
<organism evidence="2 3">
    <name type="scientific">Moheibacter sediminis</name>
    <dbReference type="NCBI Taxonomy" id="1434700"/>
    <lineage>
        <taxon>Bacteria</taxon>
        <taxon>Pseudomonadati</taxon>
        <taxon>Bacteroidota</taxon>
        <taxon>Flavobacteriia</taxon>
        <taxon>Flavobacteriales</taxon>
        <taxon>Weeksellaceae</taxon>
        <taxon>Moheibacter</taxon>
    </lineage>
</organism>
<dbReference type="PANTHER" id="PTHR42663:SF6">
    <property type="entry name" value="HYDROLASE C777.06C-RELATED"/>
    <property type="match status" value="1"/>
</dbReference>
<dbReference type="RefSeq" id="WP_185116606.1">
    <property type="nucleotide sequence ID" value="NZ_FWXS01000006.1"/>
</dbReference>
<dbReference type="AlphaFoldDB" id="A0A1W2BBM2"/>
<keyword evidence="3" id="KW-1185">Reference proteome</keyword>
<reference evidence="2 3" key="1">
    <citation type="submission" date="2017-04" db="EMBL/GenBank/DDBJ databases">
        <authorList>
            <person name="Afonso C.L."/>
            <person name="Miller P.J."/>
            <person name="Scott M.A."/>
            <person name="Spackman E."/>
            <person name="Goraichik I."/>
            <person name="Dimitrov K.M."/>
            <person name="Suarez D.L."/>
            <person name="Swayne D.E."/>
        </authorList>
    </citation>
    <scope>NUCLEOTIDE SEQUENCE [LARGE SCALE GENOMIC DNA]</scope>
    <source>
        <strain evidence="2 3">CGMCC 1.12708</strain>
    </source>
</reference>
<dbReference type="Proteomes" id="UP000192393">
    <property type="component" value="Unassembled WGS sequence"/>
</dbReference>
<dbReference type="Gene3D" id="3.60.15.10">
    <property type="entry name" value="Ribonuclease Z/Hydroxyacylglutathione hydrolase-like"/>
    <property type="match status" value="1"/>
</dbReference>
<feature type="domain" description="Metallo-beta-lactamase" evidence="1">
    <location>
        <begin position="39"/>
        <end position="230"/>
    </location>
</feature>
<protein>
    <submittedName>
        <fullName evidence="2">Phosphoribosyl 1,2-cyclic phosphate phosphodiesterase</fullName>
    </submittedName>
</protein>
<dbReference type="InterPro" id="IPR036866">
    <property type="entry name" value="RibonucZ/Hydroxyglut_hydro"/>
</dbReference>
<evidence type="ECO:0000259" key="1">
    <source>
        <dbReference type="SMART" id="SM00849"/>
    </source>
</evidence>
<name>A0A1W2BBM2_9FLAO</name>
<dbReference type="SMART" id="SM00849">
    <property type="entry name" value="Lactamase_B"/>
    <property type="match status" value="1"/>
</dbReference>
<dbReference type="Pfam" id="PF12706">
    <property type="entry name" value="Lactamase_B_2"/>
    <property type="match status" value="1"/>
</dbReference>
<dbReference type="CDD" id="cd16279">
    <property type="entry name" value="metallo-hydrolase-like_MBL-fold"/>
    <property type="match status" value="1"/>
</dbReference>
<accession>A0A1W2BBM2</accession>
<dbReference type="SUPFAM" id="SSF56281">
    <property type="entry name" value="Metallo-hydrolase/oxidoreductase"/>
    <property type="match status" value="1"/>
</dbReference>
<evidence type="ECO:0000313" key="3">
    <source>
        <dbReference type="Proteomes" id="UP000192393"/>
    </source>
</evidence>
<gene>
    <name evidence="2" type="ORF">SAMN06296427_10639</name>
</gene>
<evidence type="ECO:0000313" key="2">
    <source>
        <dbReference type="EMBL" id="SMC70387.1"/>
    </source>
</evidence>
<sequence length="260" mass="29708">MSNTQLKIQFLGTGTSQGIPIIAGTHPVNFSTNPKDKRLRSSVLISKDNKNITIDCGPDFRQQMLRANVQTLEAILFTHEHNDHVLGIDDTRPFSFYAQQPMDIYARERTLNEIKVRFPYVFADEKYPGAPSLNEHLIDGNTFEVVGFKVQPLEIMHGKLPIYGFLVDDKFAYITDASYISEETLEKIQGVDVLVLNALRKTEKHYSHFTLEEAIEIAEKVQSKRTYFTHISVSLGFHNEVQAELPENVYLAYDKLEIQI</sequence>
<dbReference type="STRING" id="1434700.SAMN06296427_10639"/>